<proteinExistence type="predicted"/>
<dbReference type="EMBL" id="JADMLG010000008">
    <property type="protein sequence ID" value="MBH0778583.1"/>
    <property type="molecule type" value="Genomic_DNA"/>
</dbReference>
<gene>
    <name evidence="1" type="ORF">IT779_20080</name>
</gene>
<sequence>MTLRKLISASAILLAVGGAGLTTFGVAVAQASPAVLTQLPCVAVGVETYSDGSVWAVENCGGLIIRTQVG</sequence>
<evidence type="ECO:0000313" key="2">
    <source>
        <dbReference type="Proteomes" id="UP000655751"/>
    </source>
</evidence>
<dbReference type="Proteomes" id="UP000655751">
    <property type="component" value="Unassembled WGS sequence"/>
</dbReference>
<organism evidence="1 2">
    <name type="scientific">Nocardia bovistercoris</name>
    <dbReference type="NCBI Taxonomy" id="2785916"/>
    <lineage>
        <taxon>Bacteria</taxon>
        <taxon>Bacillati</taxon>
        <taxon>Actinomycetota</taxon>
        <taxon>Actinomycetes</taxon>
        <taxon>Mycobacteriales</taxon>
        <taxon>Nocardiaceae</taxon>
        <taxon>Nocardia</taxon>
    </lineage>
</organism>
<name>A0A931N5E2_9NOCA</name>
<evidence type="ECO:0000313" key="1">
    <source>
        <dbReference type="EMBL" id="MBH0778583.1"/>
    </source>
</evidence>
<accession>A0A931N5E2</accession>
<keyword evidence="2" id="KW-1185">Reference proteome</keyword>
<protein>
    <submittedName>
        <fullName evidence="1">Uncharacterized protein</fullName>
    </submittedName>
</protein>
<dbReference type="RefSeq" id="WP_196150904.1">
    <property type="nucleotide sequence ID" value="NZ_JADMLG010000008.1"/>
</dbReference>
<comment type="caution">
    <text evidence="1">The sequence shown here is derived from an EMBL/GenBank/DDBJ whole genome shotgun (WGS) entry which is preliminary data.</text>
</comment>
<reference evidence="1" key="1">
    <citation type="submission" date="2020-11" db="EMBL/GenBank/DDBJ databases">
        <title>Nocardia NEAU-351.nov., a novel actinomycete isolated from the cow dung.</title>
        <authorList>
            <person name="Zhang X."/>
        </authorList>
    </citation>
    <scope>NUCLEOTIDE SEQUENCE</scope>
    <source>
        <strain evidence="1">NEAU-351</strain>
    </source>
</reference>
<dbReference type="AlphaFoldDB" id="A0A931N5E2"/>